<dbReference type="AlphaFoldDB" id="A0A845L5Z5"/>
<evidence type="ECO:0000256" key="3">
    <source>
        <dbReference type="ARBA" id="ARBA00022884"/>
    </source>
</evidence>
<dbReference type="EMBL" id="WXEX01000002">
    <property type="protein sequence ID" value="MZP42042.1"/>
    <property type="molecule type" value="Genomic_DNA"/>
</dbReference>
<keyword evidence="4" id="KW-0051">Antiviral defense</keyword>
<protein>
    <recommendedName>
        <fullName evidence="2">CRISPR system Cms protein Csm4</fullName>
    </recommendedName>
</protein>
<dbReference type="GO" id="GO:0003723">
    <property type="term" value="F:RNA binding"/>
    <property type="evidence" value="ECO:0007669"/>
    <property type="project" value="UniProtKB-KW"/>
</dbReference>
<dbReference type="NCBIfam" id="TIGR01903">
    <property type="entry name" value="cas5_csm4"/>
    <property type="match status" value="1"/>
</dbReference>
<evidence type="ECO:0000313" key="6">
    <source>
        <dbReference type="Proteomes" id="UP000471031"/>
    </source>
</evidence>
<evidence type="ECO:0000256" key="4">
    <source>
        <dbReference type="ARBA" id="ARBA00023118"/>
    </source>
</evidence>
<dbReference type="Proteomes" id="UP000471031">
    <property type="component" value="Unassembled WGS sequence"/>
</dbReference>
<evidence type="ECO:0000256" key="1">
    <source>
        <dbReference type="ARBA" id="ARBA00005772"/>
    </source>
</evidence>
<dbReference type="InterPro" id="IPR005510">
    <property type="entry name" value="Csm4"/>
</dbReference>
<name>A0A845L5Z5_HELGE</name>
<dbReference type="GO" id="GO:0051607">
    <property type="term" value="P:defense response to virus"/>
    <property type="evidence" value="ECO:0007669"/>
    <property type="project" value="UniProtKB-KW"/>
</dbReference>
<dbReference type="RefSeq" id="WP_161260625.1">
    <property type="nucleotide sequence ID" value="NZ_JAFBDC010000002.1"/>
</dbReference>
<keyword evidence="3" id="KW-0694">RNA-binding</keyword>
<dbReference type="OrthoDB" id="9790529at2"/>
<reference evidence="5 6" key="1">
    <citation type="submission" date="2020-01" db="EMBL/GenBank/DDBJ databases">
        <title>Whole genome sequence of Heliobacterium gestii DSM 11169.</title>
        <authorList>
            <person name="Kyndt J.A."/>
            <person name="Meyer T.E."/>
        </authorList>
    </citation>
    <scope>NUCLEOTIDE SEQUENCE [LARGE SCALE GENOMIC DNA]</scope>
    <source>
        <strain evidence="5 6">DSM 11169</strain>
    </source>
</reference>
<gene>
    <name evidence="5" type="ORF">GTO89_03200</name>
</gene>
<comment type="similarity">
    <text evidence="1">Belongs to the CRISPR-associated Csm4 family.</text>
</comment>
<proteinExistence type="inferred from homology"/>
<evidence type="ECO:0000313" key="5">
    <source>
        <dbReference type="EMBL" id="MZP42042.1"/>
    </source>
</evidence>
<accession>A0A845L5Z5</accession>
<comment type="caution">
    <text evidence="5">The sequence shown here is derived from an EMBL/GenBank/DDBJ whole genome shotgun (WGS) entry which is preliminary data.</text>
</comment>
<evidence type="ECO:0000256" key="2">
    <source>
        <dbReference type="ARBA" id="ARBA00016109"/>
    </source>
</evidence>
<organism evidence="5 6">
    <name type="scientific">Heliomicrobium gestii</name>
    <name type="common">Heliobacterium gestii</name>
    <dbReference type="NCBI Taxonomy" id="2699"/>
    <lineage>
        <taxon>Bacteria</taxon>
        <taxon>Bacillati</taxon>
        <taxon>Bacillota</taxon>
        <taxon>Clostridia</taxon>
        <taxon>Eubacteriales</taxon>
        <taxon>Heliobacteriaceae</taxon>
        <taxon>Heliomicrobium</taxon>
    </lineage>
</organism>
<keyword evidence="6" id="KW-1185">Reference proteome</keyword>
<sequence length="308" mass="34929">MRTYVARLMPESSVISPWHSDTLFGQICWMIRLCESEAVLNDFLDEYRAGTAPFVISSGFPNDLLPKPMLWMRQPSTGDVSKKEGITQAREGKRLRAIEFLNETEFLRVIRGEAIDHLSDSKVPGKAMEVFHNQINRLTDTTAGSGQLYSRDETFYEKESDISIYLKINETWVAPLKRWLELLGQTGFGKRRSVGKGFFRLKEFEPYDKFDNVPNPNAVIYLSNCVPATDDPVDGRYRLAQKYGKLGNAYAACDNPFKHPFIYLQPGAAFRISGVVKPYYGRMIANIAPAKKEVVQYGLAFAVPAVFR</sequence>